<protein>
    <submittedName>
        <fullName evidence="1">Uncharacterized protein</fullName>
    </submittedName>
</protein>
<gene>
    <name evidence="1" type="ORF">SAMN03080598_04299</name>
</gene>
<feature type="non-terminal residue" evidence="1">
    <location>
        <position position="1"/>
    </location>
</feature>
<dbReference type="Proteomes" id="UP000236736">
    <property type="component" value="Unassembled WGS sequence"/>
</dbReference>
<accession>A0A1H6ATN3</accession>
<dbReference type="EMBL" id="FNVR01000062">
    <property type="protein sequence ID" value="SEG51604.1"/>
    <property type="molecule type" value="Genomic_DNA"/>
</dbReference>
<dbReference type="AlphaFoldDB" id="A0A1H6ATN3"/>
<reference evidence="2" key="1">
    <citation type="submission" date="2016-10" db="EMBL/GenBank/DDBJ databases">
        <authorList>
            <person name="Varghese N."/>
            <person name="Submissions S."/>
        </authorList>
    </citation>
    <scope>NUCLEOTIDE SEQUENCE [LARGE SCALE GENOMIC DNA]</scope>
    <source>
        <strain evidence="2">DSM 17298</strain>
    </source>
</reference>
<evidence type="ECO:0000313" key="2">
    <source>
        <dbReference type="Proteomes" id="UP000236736"/>
    </source>
</evidence>
<organism evidence="1 2">
    <name type="scientific">Algoriphagus boritolerans DSM 17298 = JCM 18970</name>
    <dbReference type="NCBI Taxonomy" id="1120964"/>
    <lineage>
        <taxon>Bacteria</taxon>
        <taxon>Pseudomonadati</taxon>
        <taxon>Bacteroidota</taxon>
        <taxon>Cytophagia</taxon>
        <taxon>Cytophagales</taxon>
        <taxon>Cyclobacteriaceae</taxon>
        <taxon>Algoriphagus</taxon>
    </lineage>
</organism>
<proteinExistence type="predicted"/>
<keyword evidence="2" id="KW-1185">Reference proteome</keyword>
<sequence length="58" mass="6566">RCVMPPLDQMQVIIDPVWIYFSRQFIEVKGEFGQMTAIVGEGTLTFASNSNFLLKLGQ</sequence>
<evidence type="ECO:0000313" key="1">
    <source>
        <dbReference type="EMBL" id="SEG51604.1"/>
    </source>
</evidence>
<name>A0A1H6ATN3_9BACT</name>